<comment type="subcellular location">
    <subcellularLocation>
        <location evidence="1">Nucleus</location>
    </subcellularLocation>
</comment>
<dbReference type="Gene3D" id="3.40.50.300">
    <property type="entry name" value="P-loop containing nucleotide triphosphate hydrolases"/>
    <property type="match status" value="1"/>
</dbReference>
<evidence type="ECO:0000259" key="8">
    <source>
        <dbReference type="Pfam" id="PF14629"/>
    </source>
</evidence>
<dbReference type="GO" id="GO:0003688">
    <property type="term" value="F:DNA replication origin binding"/>
    <property type="evidence" value="ECO:0000318"/>
    <property type="project" value="GO_Central"/>
</dbReference>
<dbReference type="OMA" id="RIACTTL"/>
<keyword evidence="4" id="KW-0238">DNA-binding</keyword>
<dbReference type="GO" id="GO:0005664">
    <property type="term" value="C:nuclear origin of replication recognition complex"/>
    <property type="evidence" value="ECO:0000318"/>
    <property type="project" value="GO_Central"/>
</dbReference>
<feature type="domain" description="Origin recognition complex subunit 4 C-terminal" evidence="8">
    <location>
        <begin position="521"/>
        <end position="702"/>
    </location>
</feature>
<dbReference type="GO" id="GO:0006270">
    <property type="term" value="P:DNA replication initiation"/>
    <property type="evidence" value="ECO:0000318"/>
    <property type="project" value="GO_Central"/>
</dbReference>
<dbReference type="PANTHER" id="PTHR12087">
    <property type="entry name" value="ORIGIN RECOGNITION COMPLEX SUBUNIT 4"/>
    <property type="match status" value="1"/>
</dbReference>
<name>A0A1Y1HYK5_KLENI</name>
<comment type="similarity">
    <text evidence="2">Belongs to the ORC4 family.</text>
</comment>
<dbReference type="AlphaFoldDB" id="A0A1Y1HYK5"/>
<dbReference type="Proteomes" id="UP000054558">
    <property type="component" value="Unassembled WGS sequence"/>
</dbReference>
<evidence type="ECO:0000256" key="6">
    <source>
        <dbReference type="SAM" id="MobiDB-lite"/>
    </source>
</evidence>
<accession>A0A1Y1HYK5</accession>
<evidence type="ECO:0000256" key="3">
    <source>
        <dbReference type="ARBA" id="ARBA00022705"/>
    </source>
</evidence>
<evidence type="ECO:0000256" key="5">
    <source>
        <dbReference type="ARBA" id="ARBA00023242"/>
    </source>
</evidence>
<feature type="region of interest" description="Disordered" evidence="6">
    <location>
        <begin position="1"/>
        <end position="98"/>
    </location>
</feature>
<feature type="region of interest" description="Disordered" evidence="6">
    <location>
        <begin position="121"/>
        <end position="295"/>
    </location>
</feature>
<feature type="compositionally biased region" description="Low complexity" evidence="6">
    <location>
        <begin position="1"/>
        <end position="13"/>
    </location>
</feature>
<organism evidence="9 10">
    <name type="scientific">Klebsormidium nitens</name>
    <name type="common">Green alga</name>
    <name type="synonym">Ulothrix nitens</name>
    <dbReference type="NCBI Taxonomy" id="105231"/>
    <lineage>
        <taxon>Eukaryota</taxon>
        <taxon>Viridiplantae</taxon>
        <taxon>Streptophyta</taxon>
        <taxon>Klebsormidiophyceae</taxon>
        <taxon>Klebsormidiales</taxon>
        <taxon>Klebsormidiaceae</taxon>
        <taxon>Klebsormidium</taxon>
    </lineage>
</organism>
<dbReference type="SMR" id="A0A1Y1HYK5"/>
<keyword evidence="10" id="KW-1185">Reference proteome</keyword>
<dbReference type="PANTHER" id="PTHR12087:SF0">
    <property type="entry name" value="ORIGIN RECOGNITION COMPLEX SUBUNIT 4"/>
    <property type="match status" value="1"/>
</dbReference>
<reference evidence="9 10" key="1">
    <citation type="journal article" date="2014" name="Nat. Commun.">
        <title>Klebsormidium flaccidum genome reveals primary factors for plant terrestrial adaptation.</title>
        <authorList>
            <person name="Hori K."/>
            <person name="Maruyama F."/>
            <person name="Fujisawa T."/>
            <person name="Togashi T."/>
            <person name="Yamamoto N."/>
            <person name="Seo M."/>
            <person name="Sato S."/>
            <person name="Yamada T."/>
            <person name="Mori H."/>
            <person name="Tajima N."/>
            <person name="Moriyama T."/>
            <person name="Ikeuchi M."/>
            <person name="Watanabe M."/>
            <person name="Wada H."/>
            <person name="Kobayashi K."/>
            <person name="Saito M."/>
            <person name="Masuda T."/>
            <person name="Sasaki-Sekimoto Y."/>
            <person name="Mashiguchi K."/>
            <person name="Awai K."/>
            <person name="Shimojima M."/>
            <person name="Masuda S."/>
            <person name="Iwai M."/>
            <person name="Nobusawa T."/>
            <person name="Narise T."/>
            <person name="Kondo S."/>
            <person name="Saito H."/>
            <person name="Sato R."/>
            <person name="Murakawa M."/>
            <person name="Ihara Y."/>
            <person name="Oshima-Yamada Y."/>
            <person name="Ohtaka K."/>
            <person name="Satoh M."/>
            <person name="Sonobe K."/>
            <person name="Ishii M."/>
            <person name="Ohtani R."/>
            <person name="Kanamori-Sato M."/>
            <person name="Honoki R."/>
            <person name="Miyazaki D."/>
            <person name="Mochizuki H."/>
            <person name="Umetsu J."/>
            <person name="Higashi K."/>
            <person name="Shibata D."/>
            <person name="Kamiya Y."/>
            <person name="Sato N."/>
            <person name="Nakamura Y."/>
            <person name="Tabata S."/>
            <person name="Ida S."/>
            <person name="Kurokawa K."/>
            <person name="Ohta H."/>
        </authorList>
    </citation>
    <scope>NUCLEOTIDE SEQUENCE [LARGE SCALE GENOMIC DNA]</scope>
    <source>
        <strain evidence="9 10">NIES-2285</strain>
    </source>
</reference>
<dbReference type="EMBL" id="DF237016">
    <property type="protein sequence ID" value="GAQ80948.1"/>
    <property type="molecule type" value="Genomic_DNA"/>
</dbReference>
<dbReference type="InterPro" id="IPR027417">
    <property type="entry name" value="P-loop_NTPase"/>
</dbReference>
<feature type="compositionally biased region" description="Basic and acidic residues" evidence="6">
    <location>
        <begin position="39"/>
        <end position="48"/>
    </location>
</feature>
<dbReference type="InterPro" id="IPR016527">
    <property type="entry name" value="ORC4"/>
</dbReference>
<dbReference type="Pfam" id="PF14629">
    <property type="entry name" value="ORC4_C"/>
    <property type="match status" value="1"/>
</dbReference>
<gene>
    <name evidence="9" type="ORF">KFL_000670060</name>
</gene>
<proteinExistence type="inferred from homology"/>
<evidence type="ECO:0000256" key="1">
    <source>
        <dbReference type="ARBA" id="ARBA00004123"/>
    </source>
</evidence>
<evidence type="ECO:0000256" key="2">
    <source>
        <dbReference type="ARBA" id="ARBA00005334"/>
    </source>
</evidence>
<dbReference type="Pfam" id="PF13401">
    <property type="entry name" value="AAA_22"/>
    <property type="match status" value="1"/>
</dbReference>
<dbReference type="InterPro" id="IPR049945">
    <property type="entry name" value="AAA_22"/>
</dbReference>
<dbReference type="InterPro" id="IPR032705">
    <property type="entry name" value="ORC4_C"/>
</dbReference>
<feature type="compositionally biased region" description="Polar residues" evidence="6">
    <location>
        <begin position="68"/>
        <end position="79"/>
    </location>
</feature>
<dbReference type="GO" id="GO:0016887">
    <property type="term" value="F:ATP hydrolysis activity"/>
    <property type="evidence" value="ECO:0007669"/>
    <property type="project" value="InterPro"/>
</dbReference>
<keyword evidence="3" id="KW-0235">DNA replication</keyword>
<feature type="domain" description="ORC1/DEAH AAA+ ATPase" evidence="7">
    <location>
        <begin position="358"/>
        <end position="483"/>
    </location>
</feature>
<evidence type="ECO:0000313" key="10">
    <source>
        <dbReference type="Proteomes" id="UP000054558"/>
    </source>
</evidence>
<sequence>MRQAARRGQQAGGESASKLSNGNESDMAEMEQIRVAGVNKKETRNKDESAEDSLNITPERRSLRGASGSAQKQSNTGGSAETPPLRGRKFRGANPIGAATVARQMAEIDLRTPETLHPVCIGASQASQEQARLFGSPPADQTTPEGSGRRKGKRQRDYHPLYLEAVERGFASGKKARERQREKDVGAKSGDVGSPETGSKETRAIPGTSEEGQTTALETDTVRKVVQGRGANEQGPETAESPVAEEDMEVPQSPVAIDEPTAPPHIEEAQEVPRSTVDEEGSLEDPQTSGAGEEPLSAHELAVSAAMKLLKGRLLGLDGWSTGDREGRAAGMEEFVAHQKKLYTLLADTVEKGLNVSALLLGPRGGGKSAIVDGVIRDLQEEFQERVTVVRLNGLVHADERTALKEIARQLCEDNDLAISSKTSTFELNLRFLTDILTECVKAHRAVIFVLDEFDLFAQRPKQTLLYNLLDAIQSSKTQAAVVGISCRMDADELLEKRVRSRFSHRRLQVLEPKANELVSILADALRLPPSFPYPEFADRFNKRVEEVLADPDVQSILDFHISRNQSPRHLLDLGFRALCCMDRSRGYLTVDDIKSARDAAEIEPRVESIRGLSVLELYLLIAMKRLEEKERDKYNFNMVFAEYQELRLYNTADVYSRGVSLRAFQHLVGRELVAFADRRPRGDPVEFRPMKLLVTAAEIECALAQHPSRSSVLEQWFAHKAAGKF</sequence>
<protein>
    <submittedName>
        <fullName evidence="9">Uncharacterized protein</fullName>
    </submittedName>
</protein>
<evidence type="ECO:0000259" key="7">
    <source>
        <dbReference type="Pfam" id="PF13401"/>
    </source>
</evidence>
<evidence type="ECO:0000256" key="4">
    <source>
        <dbReference type="ARBA" id="ARBA00023125"/>
    </source>
</evidence>
<dbReference type="OrthoDB" id="343623at2759"/>
<dbReference type="STRING" id="105231.A0A1Y1HYK5"/>
<evidence type="ECO:0000313" key="9">
    <source>
        <dbReference type="EMBL" id="GAQ80948.1"/>
    </source>
</evidence>
<keyword evidence="5" id="KW-0539">Nucleus</keyword>
<dbReference type="SUPFAM" id="SSF52540">
    <property type="entry name" value="P-loop containing nucleoside triphosphate hydrolases"/>
    <property type="match status" value="1"/>
</dbReference>